<comment type="similarity">
    <text evidence="2">Belongs to the EamA transporter family.</text>
</comment>
<comment type="subcellular location">
    <subcellularLocation>
        <location evidence="1">Membrane</location>
        <topology evidence="1">Multi-pass membrane protein</topology>
    </subcellularLocation>
</comment>
<evidence type="ECO:0000256" key="2">
    <source>
        <dbReference type="ARBA" id="ARBA00007362"/>
    </source>
</evidence>
<feature type="transmembrane region" description="Helical" evidence="6">
    <location>
        <begin position="73"/>
        <end position="93"/>
    </location>
</feature>
<organism evidence="8 9">
    <name type="scientific">Corynebacterium urealyticum</name>
    <dbReference type="NCBI Taxonomy" id="43771"/>
    <lineage>
        <taxon>Bacteria</taxon>
        <taxon>Bacillati</taxon>
        <taxon>Actinomycetota</taxon>
        <taxon>Actinomycetes</taxon>
        <taxon>Mycobacteriales</taxon>
        <taxon>Corynebacteriaceae</taxon>
        <taxon>Corynebacterium</taxon>
    </lineage>
</organism>
<feature type="transmembrane region" description="Helical" evidence="6">
    <location>
        <begin position="263"/>
        <end position="281"/>
    </location>
</feature>
<dbReference type="InterPro" id="IPR050638">
    <property type="entry name" value="AA-Vitamin_Transporters"/>
</dbReference>
<comment type="caution">
    <text evidence="8">The sequence shown here is derived from an EMBL/GenBank/DDBJ whole genome shotgun (WGS) entry which is preliminary data.</text>
</comment>
<feature type="domain" description="EamA" evidence="7">
    <location>
        <begin position="147"/>
        <end position="281"/>
    </location>
</feature>
<dbReference type="InterPro" id="IPR000620">
    <property type="entry name" value="EamA_dom"/>
</dbReference>
<dbReference type="Proteomes" id="UP000249451">
    <property type="component" value="Unassembled WGS sequence"/>
</dbReference>
<evidence type="ECO:0000256" key="3">
    <source>
        <dbReference type="ARBA" id="ARBA00022692"/>
    </source>
</evidence>
<dbReference type="PANTHER" id="PTHR32322:SF2">
    <property type="entry name" value="EAMA DOMAIN-CONTAINING PROTEIN"/>
    <property type="match status" value="1"/>
</dbReference>
<dbReference type="Pfam" id="PF00892">
    <property type="entry name" value="EamA"/>
    <property type="match status" value="1"/>
</dbReference>
<reference evidence="8 9" key="1">
    <citation type="submission" date="2017-11" db="EMBL/GenBank/DDBJ databases">
        <title>Infants hospitalized years apart are colonized by the same room-sourced microbial strains.</title>
        <authorList>
            <person name="Brooks B."/>
            <person name="Olm M.R."/>
            <person name="Firek B.A."/>
            <person name="Baker R."/>
            <person name="Thomas B.C."/>
            <person name="Morowitz M.J."/>
            <person name="Banfield J.F."/>
        </authorList>
    </citation>
    <scope>NUCLEOTIDE SEQUENCE [LARGE SCALE GENOMIC DNA]</scope>
    <source>
        <strain evidence="8">S2_012_000_R3_87</strain>
    </source>
</reference>
<name>A0A2W5BEP6_9CORY</name>
<dbReference type="SUPFAM" id="SSF103481">
    <property type="entry name" value="Multidrug resistance efflux transporter EmrE"/>
    <property type="match status" value="2"/>
</dbReference>
<dbReference type="AlphaFoldDB" id="A0A2W5BEP6"/>
<feature type="transmembrane region" description="Helical" evidence="6">
    <location>
        <begin position="12"/>
        <end position="37"/>
    </location>
</feature>
<dbReference type="PANTHER" id="PTHR32322">
    <property type="entry name" value="INNER MEMBRANE TRANSPORTER"/>
    <property type="match status" value="1"/>
</dbReference>
<feature type="transmembrane region" description="Helical" evidence="6">
    <location>
        <begin position="43"/>
        <end position="61"/>
    </location>
</feature>
<evidence type="ECO:0000256" key="4">
    <source>
        <dbReference type="ARBA" id="ARBA00022989"/>
    </source>
</evidence>
<evidence type="ECO:0000313" key="9">
    <source>
        <dbReference type="Proteomes" id="UP000249451"/>
    </source>
</evidence>
<feature type="transmembrane region" description="Helical" evidence="6">
    <location>
        <begin position="240"/>
        <end position="257"/>
    </location>
</feature>
<dbReference type="EMBL" id="QFNY01000006">
    <property type="protein sequence ID" value="PZP03717.1"/>
    <property type="molecule type" value="Genomic_DNA"/>
</dbReference>
<dbReference type="GO" id="GO:0016020">
    <property type="term" value="C:membrane"/>
    <property type="evidence" value="ECO:0007669"/>
    <property type="project" value="UniProtKB-SubCell"/>
</dbReference>
<evidence type="ECO:0000256" key="5">
    <source>
        <dbReference type="ARBA" id="ARBA00023136"/>
    </source>
</evidence>
<feature type="transmembrane region" description="Helical" evidence="6">
    <location>
        <begin position="205"/>
        <end position="228"/>
    </location>
</feature>
<evidence type="ECO:0000256" key="6">
    <source>
        <dbReference type="SAM" id="Phobius"/>
    </source>
</evidence>
<feature type="transmembrane region" description="Helical" evidence="6">
    <location>
        <begin position="148"/>
        <end position="167"/>
    </location>
</feature>
<dbReference type="InterPro" id="IPR037185">
    <property type="entry name" value="EmrE-like"/>
</dbReference>
<keyword evidence="3 6" id="KW-0812">Transmembrane</keyword>
<evidence type="ECO:0000259" key="7">
    <source>
        <dbReference type="Pfam" id="PF00892"/>
    </source>
</evidence>
<feature type="transmembrane region" description="Helical" evidence="6">
    <location>
        <begin position="179"/>
        <end position="199"/>
    </location>
</feature>
<evidence type="ECO:0000313" key="8">
    <source>
        <dbReference type="EMBL" id="PZP03717.1"/>
    </source>
</evidence>
<protein>
    <submittedName>
        <fullName evidence="8">EamA family transporter</fullName>
    </submittedName>
</protein>
<gene>
    <name evidence="8" type="ORF">DI609_00605</name>
</gene>
<keyword evidence="4 6" id="KW-1133">Transmembrane helix</keyword>
<keyword evidence="5 6" id="KW-0472">Membrane</keyword>
<feature type="transmembrane region" description="Helical" evidence="6">
    <location>
        <begin position="99"/>
        <end position="117"/>
    </location>
</feature>
<proteinExistence type="inferred from homology"/>
<accession>A0A2W5BEP6</accession>
<evidence type="ECO:0000256" key="1">
    <source>
        <dbReference type="ARBA" id="ARBA00004141"/>
    </source>
</evidence>
<feature type="transmembrane region" description="Helical" evidence="6">
    <location>
        <begin position="124"/>
        <end position="142"/>
    </location>
</feature>
<sequence length="284" mass="29415">MFGSLSHQGSSRVLPPTIMAVSGLSLYVGAALAVGLFDHFPPVVVAWFRIATAGLILWAFFRPRASSFIGRPALIATFFGVAAMAMNMTFYMAIQSIPLGSAVAIEFIGPVIVAAWGSKLLRDWLALGLAVAGVLVISGAQWSSEASGILWALAAGGFWAGYILLGAKISSNADTSKSSLAVGFTYAGVLGLPLAIWLWPENLAMAAPTIIGLAAGLGLLSAAIPYSLDQVVLRLAGSSLFALLQAVLPLVATLVGAVALKQWISLTELAGIALVILAIVLRKP</sequence>